<evidence type="ECO:0000256" key="1">
    <source>
        <dbReference type="SAM" id="Phobius"/>
    </source>
</evidence>
<protein>
    <submittedName>
        <fullName evidence="2">Uncharacterized protein</fullName>
    </submittedName>
</protein>
<accession>A0A8H6RWX0</accession>
<gene>
    <name evidence="2" type="ORF">HMN09_01390500</name>
</gene>
<dbReference type="EMBL" id="JACAZE010000035">
    <property type="protein sequence ID" value="KAF7288382.1"/>
    <property type="molecule type" value="Genomic_DNA"/>
</dbReference>
<name>A0A8H6RWX0_MYCCL</name>
<reference evidence="2" key="1">
    <citation type="submission" date="2020-05" db="EMBL/GenBank/DDBJ databases">
        <title>Mycena genomes resolve the evolution of fungal bioluminescence.</title>
        <authorList>
            <person name="Tsai I.J."/>
        </authorList>
    </citation>
    <scope>NUCLEOTIDE SEQUENCE</scope>
    <source>
        <strain evidence="2">110903Hualien_Pintung</strain>
    </source>
</reference>
<dbReference type="Proteomes" id="UP000613580">
    <property type="component" value="Unassembled WGS sequence"/>
</dbReference>
<keyword evidence="1" id="KW-1133">Transmembrane helix</keyword>
<keyword evidence="1" id="KW-0812">Transmembrane</keyword>
<sequence>MPMTRRDSTSDGRRARDAAAFLRLLAQLSLGHVLLALPPYHRIRSYRVWRRPPYAWPVLAQSVGGLFWGRGVGVGVVAPWTTLRRTREWSVCARMRTTRDRLQTMLLHERRMVVEGYILQRGAISQTQSSCLVQSAAAVDNLSHSITTFRPFLNESTPEEAHADAEVLRFPPASLPSDCARVAAVSPSDFIPNSPAERPVVRVPSASSMHARIVNAHPLALHRARRGPASVDEMRACDESTRLPCRRRSGP</sequence>
<proteinExistence type="predicted"/>
<organism evidence="2 3">
    <name type="scientific">Mycena chlorophos</name>
    <name type="common">Agaric fungus</name>
    <name type="synonym">Agaricus chlorophos</name>
    <dbReference type="NCBI Taxonomy" id="658473"/>
    <lineage>
        <taxon>Eukaryota</taxon>
        <taxon>Fungi</taxon>
        <taxon>Dikarya</taxon>
        <taxon>Basidiomycota</taxon>
        <taxon>Agaricomycotina</taxon>
        <taxon>Agaricomycetes</taxon>
        <taxon>Agaricomycetidae</taxon>
        <taxon>Agaricales</taxon>
        <taxon>Marasmiineae</taxon>
        <taxon>Mycenaceae</taxon>
        <taxon>Mycena</taxon>
    </lineage>
</organism>
<dbReference type="AlphaFoldDB" id="A0A8H6RWX0"/>
<feature type="transmembrane region" description="Helical" evidence="1">
    <location>
        <begin position="58"/>
        <end position="80"/>
    </location>
</feature>
<keyword evidence="3" id="KW-1185">Reference proteome</keyword>
<keyword evidence="1" id="KW-0472">Membrane</keyword>
<feature type="transmembrane region" description="Helical" evidence="1">
    <location>
        <begin position="20"/>
        <end position="38"/>
    </location>
</feature>
<evidence type="ECO:0000313" key="2">
    <source>
        <dbReference type="EMBL" id="KAF7288382.1"/>
    </source>
</evidence>
<comment type="caution">
    <text evidence="2">The sequence shown here is derived from an EMBL/GenBank/DDBJ whole genome shotgun (WGS) entry which is preliminary data.</text>
</comment>
<evidence type="ECO:0000313" key="3">
    <source>
        <dbReference type="Proteomes" id="UP000613580"/>
    </source>
</evidence>